<evidence type="ECO:0000313" key="2">
    <source>
        <dbReference type="EMBL" id="KAK3396137.1"/>
    </source>
</evidence>
<dbReference type="Proteomes" id="UP001281003">
    <property type="component" value="Unassembled WGS sequence"/>
</dbReference>
<evidence type="ECO:0000256" key="1">
    <source>
        <dbReference type="SAM" id="MobiDB-lite"/>
    </source>
</evidence>
<dbReference type="AlphaFoldDB" id="A0AAE0PAF6"/>
<comment type="caution">
    <text evidence="2">The sequence shown here is derived from an EMBL/GenBank/DDBJ whole genome shotgun (WGS) entry which is preliminary data.</text>
</comment>
<name>A0AAE0PAF6_SORBR</name>
<keyword evidence="3" id="KW-1185">Reference proteome</keyword>
<organism evidence="2 3">
    <name type="scientific">Sordaria brevicollis</name>
    <dbReference type="NCBI Taxonomy" id="83679"/>
    <lineage>
        <taxon>Eukaryota</taxon>
        <taxon>Fungi</taxon>
        <taxon>Dikarya</taxon>
        <taxon>Ascomycota</taxon>
        <taxon>Pezizomycotina</taxon>
        <taxon>Sordariomycetes</taxon>
        <taxon>Sordariomycetidae</taxon>
        <taxon>Sordariales</taxon>
        <taxon>Sordariaceae</taxon>
        <taxon>Sordaria</taxon>
    </lineage>
</organism>
<dbReference type="EMBL" id="JAUTDP010000009">
    <property type="protein sequence ID" value="KAK3396137.1"/>
    <property type="molecule type" value="Genomic_DNA"/>
</dbReference>
<gene>
    <name evidence="2" type="ORF">B0T20DRAFT_262133</name>
</gene>
<evidence type="ECO:0000313" key="3">
    <source>
        <dbReference type="Proteomes" id="UP001281003"/>
    </source>
</evidence>
<proteinExistence type="predicted"/>
<reference evidence="2" key="2">
    <citation type="submission" date="2023-07" db="EMBL/GenBank/DDBJ databases">
        <authorList>
            <consortium name="Lawrence Berkeley National Laboratory"/>
            <person name="Haridas S."/>
            <person name="Hensen N."/>
            <person name="Bonometti L."/>
            <person name="Westerberg I."/>
            <person name="Brannstrom I.O."/>
            <person name="Guillou S."/>
            <person name="Cros-Aarteil S."/>
            <person name="Calhoun S."/>
            <person name="Kuo A."/>
            <person name="Mondo S."/>
            <person name="Pangilinan J."/>
            <person name="Riley R."/>
            <person name="LaButti K."/>
            <person name="Andreopoulos B."/>
            <person name="Lipzen A."/>
            <person name="Chen C."/>
            <person name="Yanf M."/>
            <person name="Daum C."/>
            <person name="Ng V."/>
            <person name="Clum A."/>
            <person name="Steindorff A."/>
            <person name="Ohm R."/>
            <person name="Martin F."/>
            <person name="Silar P."/>
            <person name="Natvig D."/>
            <person name="Lalanne C."/>
            <person name="Gautier V."/>
            <person name="Ament-velasquez S.L."/>
            <person name="Kruys A."/>
            <person name="Hutchinson M.I."/>
            <person name="Powell A.J."/>
            <person name="Barry K."/>
            <person name="Miller A.N."/>
            <person name="Grigoriev I.V."/>
            <person name="Debuchy R."/>
            <person name="Gladieux P."/>
            <person name="Thoren M.H."/>
            <person name="Johannesson H."/>
        </authorList>
    </citation>
    <scope>NUCLEOTIDE SEQUENCE</scope>
    <source>
        <strain evidence="2">FGSC 1904</strain>
    </source>
</reference>
<accession>A0AAE0PAF6</accession>
<protein>
    <submittedName>
        <fullName evidence="2">Uncharacterized protein</fullName>
    </submittedName>
</protein>
<feature type="region of interest" description="Disordered" evidence="1">
    <location>
        <begin position="85"/>
        <end position="108"/>
    </location>
</feature>
<reference evidence="2" key="1">
    <citation type="journal article" date="2023" name="Mol. Phylogenet. Evol.">
        <title>Genome-scale phylogeny and comparative genomics of the fungal order Sordariales.</title>
        <authorList>
            <person name="Hensen N."/>
            <person name="Bonometti L."/>
            <person name="Westerberg I."/>
            <person name="Brannstrom I.O."/>
            <person name="Guillou S."/>
            <person name="Cros-Aarteil S."/>
            <person name="Calhoun S."/>
            <person name="Haridas S."/>
            <person name="Kuo A."/>
            <person name="Mondo S."/>
            <person name="Pangilinan J."/>
            <person name="Riley R."/>
            <person name="LaButti K."/>
            <person name="Andreopoulos B."/>
            <person name="Lipzen A."/>
            <person name="Chen C."/>
            <person name="Yan M."/>
            <person name="Daum C."/>
            <person name="Ng V."/>
            <person name="Clum A."/>
            <person name="Steindorff A."/>
            <person name="Ohm R.A."/>
            <person name="Martin F."/>
            <person name="Silar P."/>
            <person name="Natvig D.O."/>
            <person name="Lalanne C."/>
            <person name="Gautier V."/>
            <person name="Ament-Velasquez S.L."/>
            <person name="Kruys A."/>
            <person name="Hutchinson M.I."/>
            <person name="Powell A.J."/>
            <person name="Barry K."/>
            <person name="Miller A.N."/>
            <person name="Grigoriev I.V."/>
            <person name="Debuchy R."/>
            <person name="Gladieux P."/>
            <person name="Hiltunen Thoren M."/>
            <person name="Johannesson H."/>
        </authorList>
    </citation>
    <scope>NUCLEOTIDE SEQUENCE</scope>
    <source>
        <strain evidence="2">FGSC 1904</strain>
    </source>
</reference>
<sequence length="208" mass="22434">MTGRSAGPGLPELEAEGGGVLSATLKCNAVKFTQRRSIAYGTEGATVTWRRDFEIRRLQLLPGVFLTGSLPPAGRNPRRVRVQQPSGAVEMSRRDQFPSVASTARSPAADELVKKSNSLHCSPSAQCSAVQCWPPGSLPLVPGRARALHCIHRSLSCCNPFAKNLTEGQELPSVAIDLHISSSPQAGPPQHRDFHPGTSLLTQRYDYL</sequence>